<evidence type="ECO:0000256" key="1">
    <source>
        <dbReference type="SAM" id="SignalP"/>
    </source>
</evidence>
<keyword evidence="3" id="KW-1185">Reference proteome</keyword>
<sequence length="169" mass="17443">MHFFTITGLVSIYWLLLAFTNSFANAAVVNLASRQTTPLPNVPESCVPVCTIFSTLMASTDPTALCKQEVTSGLQTCANCILLIGGNQVLLNDTLLTQTQRTVNAFVSACNAASLPVPGVLISDPTTQSTNVTGNGSANGRNAAVSLRVHGSSGVALVLAALGIVASFM</sequence>
<dbReference type="HOGENOM" id="CLU_1579475_0_0_1"/>
<dbReference type="AlphaFoldDB" id="A0A0C2WKY1"/>
<gene>
    <name evidence="2" type="ORF">M408DRAFT_330335</name>
</gene>
<protein>
    <submittedName>
        <fullName evidence="2">Uncharacterized protein</fullName>
    </submittedName>
</protein>
<reference evidence="3" key="2">
    <citation type="submission" date="2015-01" db="EMBL/GenBank/DDBJ databases">
        <title>Evolutionary Origins and Diversification of the Mycorrhizal Mutualists.</title>
        <authorList>
            <consortium name="DOE Joint Genome Institute"/>
            <consortium name="Mycorrhizal Genomics Consortium"/>
            <person name="Kohler A."/>
            <person name="Kuo A."/>
            <person name="Nagy L.G."/>
            <person name="Floudas D."/>
            <person name="Copeland A."/>
            <person name="Barry K.W."/>
            <person name="Cichocki N."/>
            <person name="Veneault-Fourrey C."/>
            <person name="LaButti K."/>
            <person name="Lindquist E.A."/>
            <person name="Lipzen A."/>
            <person name="Lundell T."/>
            <person name="Morin E."/>
            <person name="Murat C."/>
            <person name="Riley R."/>
            <person name="Ohm R."/>
            <person name="Sun H."/>
            <person name="Tunlid A."/>
            <person name="Henrissat B."/>
            <person name="Grigoriev I.V."/>
            <person name="Hibbett D.S."/>
            <person name="Martin F."/>
        </authorList>
    </citation>
    <scope>NUCLEOTIDE SEQUENCE [LARGE SCALE GENOMIC DNA]</scope>
    <source>
        <strain evidence="3">MAFF 305830</strain>
    </source>
</reference>
<feature type="chain" id="PRO_5002170241" evidence="1">
    <location>
        <begin position="27"/>
        <end position="169"/>
    </location>
</feature>
<organism evidence="2 3">
    <name type="scientific">Serendipita vermifera MAFF 305830</name>
    <dbReference type="NCBI Taxonomy" id="933852"/>
    <lineage>
        <taxon>Eukaryota</taxon>
        <taxon>Fungi</taxon>
        <taxon>Dikarya</taxon>
        <taxon>Basidiomycota</taxon>
        <taxon>Agaricomycotina</taxon>
        <taxon>Agaricomycetes</taxon>
        <taxon>Sebacinales</taxon>
        <taxon>Serendipitaceae</taxon>
        <taxon>Serendipita</taxon>
    </lineage>
</organism>
<evidence type="ECO:0000313" key="3">
    <source>
        <dbReference type="Proteomes" id="UP000054097"/>
    </source>
</evidence>
<proteinExistence type="predicted"/>
<reference evidence="2 3" key="1">
    <citation type="submission" date="2014-04" db="EMBL/GenBank/DDBJ databases">
        <authorList>
            <consortium name="DOE Joint Genome Institute"/>
            <person name="Kuo A."/>
            <person name="Zuccaro A."/>
            <person name="Kohler A."/>
            <person name="Nagy L.G."/>
            <person name="Floudas D."/>
            <person name="Copeland A."/>
            <person name="Barry K.W."/>
            <person name="Cichocki N."/>
            <person name="Veneault-Fourrey C."/>
            <person name="LaButti K."/>
            <person name="Lindquist E.A."/>
            <person name="Lipzen A."/>
            <person name="Lundell T."/>
            <person name="Morin E."/>
            <person name="Murat C."/>
            <person name="Sun H."/>
            <person name="Tunlid A."/>
            <person name="Henrissat B."/>
            <person name="Grigoriev I.V."/>
            <person name="Hibbett D.S."/>
            <person name="Martin F."/>
            <person name="Nordberg H.P."/>
            <person name="Cantor M.N."/>
            <person name="Hua S.X."/>
        </authorList>
    </citation>
    <scope>NUCLEOTIDE SEQUENCE [LARGE SCALE GENOMIC DNA]</scope>
    <source>
        <strain evidence="2 3">MAFF 305830</strain>
    </source>
</reference>
<dbReference type="EMBL" id="KN824302">
    <property type="protein sequence ID" value="KIM26973.1"/>
    <property type="molecule type" value="Genomic_DNA"/>
</dbReference>
<accession>A0A0C2WKY1</accession>
<evidence type="ECO:0000313" key="2">
    <source>
        <dbReference type="EMBL" id="KIM26973.1"/>
    </source>
</evidence>
<name>A0A0C2WKY1_SERVB</name>
<keyword evidence="1" id="KW-0732">Signal</keyword>
<feature type="signal peptide" evidence="1">
    <location>
        <begin position="1"/>
        <end position="26"/>
    </location>
</feature>
<dbReference type="OrthoDB" id="3261426at2759"/>
<dbReference type="Proteomes" id="UP000054097">
    <property type="component" value="Unassembled WGS sequence"/>
</dbReference>